<comment type="caution">
    <text evidence="2">The sequence shown here is derived from an EMBL/GenBank/DDBJ whole genome shotgun (WGS) entry which is preliminary data.</text>
</comment>
<dbReference type="SUPFAM" id="SSF53300">
    <property type="entry name" value="vWA-like"/>
    <property type="match status" value="1"/>
</dbReference>
<evidence type="ECO:0000313" key="2">
    <source>
        <dbReference type="EMBL" id="GAA2134414.1"/>
    </source>
</evidence>
<dbReference type="InterPro" id="IPR002035">
    <property type="entry name" value="VWF_A"/>
</dbReference>
<evidence type="ECO:0000259" key="1">
    <source>
        <dbReference type="PROSITE" id="PS50234"/>
    </source>
</evidence>
<dbReference type="Proteomes" id="UP001500102">
    <property type="component" value="Unassembled WGS sequence"/>
</dbReference>
<dbReference type="Gene3D" id="3.40.50.410">
    <property type="entry name" value="von Willebrand factor, type A domain"/>
    <property type="match status" value="1"/>
</dbReference>
<evidence type="ECO:0000313" key="3">
    <source>
        <dbReference type="Proteomes" id="UP001500102"/>
    </source>
</evidence>
<name>A0ABN2YZD3_9MICC</name>
<organism evidence="2 3">
    <name type="scientific">Arthrobacter humicola</name>
    <dbReference type="NCBI Taxonomy" id="409291"/>
    <lineage>
        <taxon>Bacteria</taxon>
        <taxon>Bacillati</taxon>
        <taxon>Actinomycetota</taxon>
        <taxon>Actinomycetes</taxon>
        <taxon>Micrococcales</taxon>
        <taxon>Micrococcaceae</taxon>
        <taxon>Arthrobacter</taxon>
    </lineage>
</organism>
<dbReference type="PROSITE" id="PS50234">
    <property type="entry name" value="VWFA"/>
    <property type="match status" value="1"/>
</dbReference>
<dbReference type="EMBL" id="BAAAQB010000026">
    <property type="protein sequence ID" value="GAA2134414.1"/>
    <property type="molecule type" value="Genomic_DNA"/>
</dbReference>
<dbReference type="Pfam" id="PF10138">
    <property type="entry name" value="vWA-TerF-like"/>
    <property type="match status" value="2"/>
</dbReference>
<gene>
    <name evidence="2" type="ORF">GCM10009825_18020</name>
</gene>
<feature type="domain" description="VWFA" evidence="1">
    <location>
        <begin position="37"/>
        <end position="247"/>
    </location>
</feature>
<dbReference type="InterPro" id="IPR019303">
    <property type="entry name" value="vWA_TerF_C"/>
</dbReference>
<reference evidence="2 3" key="1">
    <citation type="journal article" date="2019" name="Int. J. Syst. Evol. Microbiol.">
        <title>The Global Catalogue of Microorganisms (GCM) 10K type strain sequencing project: providing services to taxonomists for standard genome sequencing and annotation.</title>
        <authorList>
            <consortium name="The Broad Institute Genomics Platform"/>
            <consortium name="The Broad Institute Genome Sequencing Center for Infectious Disease"/>
            <person name="Wu L."/>
            <person name="Ma J."/>
        </authorList>
    </citation>
    <scope>NUCLEOTIDE SEQUENCE [LARGE SCALE GENOMIC DNA]</scope>
    <source>
        <strain evidence="2 3">JCM 15921</strain>
    </source>
</reference>
<dbReference type="InterPro" id="IPR036465">
    <property type="entry name" value="vWFA_dom_sf"/>
</dbReference>
<sequence length="265" mass="28637">MALSLEKISEQAPGLLSLAKTASHAVDLSGLNGQKAKVAVALDFSGSMSRAYKSGSMQRLVEKALALATQFDDDGNIDFFIFDSKAAYLGEISIDDFAGSVDRLTNGRRMGSTNYADAFLTIRDHFGFAPPAPQAPPAPPKRGFFGLGKAQPAPIAPATPAPTTPADIPVYVLFLTDGAPDNQSKAVQALTEVSTAPIFWKFLSIGKQSMVFLEKLDTLTERFVDNANYEPIGDVDAISDAVLFEKMLREFPDWLKEARTKDLIQ</sequence>
<dbReference type="RefSeq" id="WP_344364571.1">
    <property type="nucleotide sequence ID" value="NZ_BAAAQB010000026.1"/>
</dbReference>
<proteinExistence type="predicted"/>
<protein>
    <submittedName>
        <fullName evidence="2">VWA domain-containing protein</fullName>
    </submittedName>
</protein>
<accession>A0ABN2YZD3</accession>
<keyword evidence="3" id="KW-1185">Reference proteome</keyword>